<dbReference type="Proteomes" id="UP000198417">
    <property type="component" value="Unassembled WGS sequence"/>
</dbReference>
<evidence type="ECO:0000313" key="2">
    <source>
        <dbReference type="EMBL" id="SNR67225.1"/>
    </source>
</evidence>
<sequence>MLKHLAFVMVAFALAGTPAWAAADDGKATYDLLFKDGTLDDVSKDHVLLYNRVVTNALLPEAAPRDTGEVELSFEDSTPPEASLRFLRAGKHRNLGVFPMSVGNPIIMYFVEATVRDMAEAAGGSPFYIRNRVKEALITPTEVQSGEAMYQGKVVQTKIVTLHPFADDPNRDKMKGFGNLALTVVMSDEVPGWYQKLEATATGSDGPVYSSVMQFEDVEEAPQ</sequence>
<accession>A0A238Y7M2</accession>
<organism evidence="2 3">
    <name type="scientific">Puniceibacterium sediminis</name>
    <dbReference type="NCBI Taxonomy" id="1608407"/>
    <lineage>
        <taxon>Bacteria</taxon>
        <taxon>Pseudomonadati</taxon>
        <taxon>Pseudomonadota</taxon>
        <taxon>Alphaproteobacteria</taxon>
        <taxon>Rhodobacterales</taxon>
        <taxon>Paracoccaceae</taxon>
        <taxon>Puniceibacterium</taxon>
    </lineage>
</organism>
<reference evidence="2 3" key="1">
    <citation type="submission" date="2017-06" db="EMBL/GenBank/DDBJ databases">
        <authorList>
            <person name="Kim H.J."/>
            <person name="Triplett B.A."/>
        </authorList>
    </citation>
    <scope>NUCLEOTIDE SEQUENCE [LARGE SCALE GENOMIC DNA]</scope>
    <source>
        <strain evidence="2 3">DSM 29052</strain>
    </source>
</reference>
<proteinExistence type="predicted"/>
<evidence type="ECO:0000313" key="3">
    <source>
        <dbReference type="Proteomes" id="UP000198417"/>
    </source>
</evidence>
<keyword evidence="3" id="KW-1185">Reference proteome</keyword>
<evidence type="ECO:0000256" key="1">
    <source>
        <dbReference type="SAM" id="SignalP"/>
    </source>
</evidence>
<dbReference type="EMBL" id="FZNN01000015">
    <property type="protein sequence ID" value="SNR67225.1"/>
    <property type="molecule type" value="Genomic_DNA"/>
</dbReference>
<feature type="signal peptide" evidence="1">
    <location>
        <begin position="1"/>
        <end position="21"/>
    </location>
</feature>
<dbReference type="AlphaFoldDB" id="A0A238Y7M2"/>
<protein>
    <submittedName>
        <fullName evidence="2">Uncharacterized protein</fullName>
    </submittedName>
</protein>
<gene>
    <name evidence="2" type="ORF">SAMN06265370_11553</name>
</gene>
<keyword evidence="1" id="KW-0732">Signal</keyword>
<dbReference type="RefSeq" id="WP_176439165.1">
    <property type="nucleotide sequence ID" value="NZ_FZNN01000015.1"/>
</dbReference>
<name>A0A238Y7M2_9RHOB</name>
<feature type="chain" id="PRO_5012082531" evidence="1">
    <location>
        <begin position="22"/>
        <end position="223"/>
    </location>
</feature>